<feature type="domain" description="SGNH hydrolase-type esterase" evidence="1">
    <location>
        <begin position="61"/>
        <end position="252"/>
    </location>
</feature>
<dbReference type="SUPFAM" id="SSF52266">
    <property type="entry name" value="SGNH hydrolase"/>
    <property type="match status" value="1"/>
</dbReference>
<proteinExistence type="predicted"/>
<comment type="caution">
    <text evidence="2">The sequence shown here is derived from an EMBL/GenBank/DDBJ whole genome shotgun (WGS) entry which is preliminary data.</text>
</comment>
<dbReference type="Pfam" id="PF13472">
    <property type="entry name" value="Lipase_GDSL_2"/>
    <property type="match status" value="1"/>
</dbReference>
<dbReference type="Proteomes" id="UP000244240">
    <property type="component" value="Unassembled WGS sequence"/>
</dbReference>
<dbReference type="AlphaFoldDB" id="A0A2T6C990"/>
<sequence>MKKWILIIISLSLVVLSIRYYPLIRFMVAEKPEEPIMVSDVNILSKLKEAAKEQETLNYLVLGDSVARGFGSEKTGPHGYSSLVVKGLGQDEISLNLVNKGVVGQTSTKLRNYIQKKDIRESIANADLISLTIGGNDLLKVALKENNPLRVISDFNRIQAQYKENLSGILKEIRSLNHEAPILITSLYNPVSKGEPFYRISNHLLNQWNVGLKQMAYGYSLTLVVDVADRLPAGSRNWLSDQIHPNDRGYRLIADGILDEIRSSRPTSASAR</sequence>
<keyword evidence="3" id="KW-1185">Reference proteome</keyword>
<name>A0A2T6C990_9BACL</name>
<dbReference type="PANTHER" id="PTHR30383:SF27">
    <property type="entry name" value="SPORE GERMINATION LIPASE LIPC"/>
    <property type="match status" value="1"/>
</dbReference>
<dbReference type="GO" id="GO:0004622">
    <property type="term" value="F:phosphatidylcholine lysophospholipase activity"/>
    <property type="evidence" value="ECO:0007669"/>
    <property type="project" value="TreeGrafter"/>
</dbReference>
<dbReference type="RefSeq" id="WP_108021382.1">
    <property type="nucleotide sequence ID" value="NZ_QBKR01000001.1"/>
</dbReference>
<dbReference type="InterPro" id="IPR051532">
    <property type="entry name" value="Ester_Hydrolysis_Enzymes"/>
</dbReference>
<dbReference type="InterPro" id="IPR013830">
    <property type="entry name" value="SGNH_hydro"/>
</dbReference>
<dbReference type="Gene3D" id="3.40.50.1110">
    <property type="entry name" value="SGNH hydrolase"/>
    <property type="match status" value="1"/>
</dbReference>
<dbReference type="OrthoDB" id="2987164at2"/>
<dbReference type="InterPro" id="IPR036514">
    <property type="entry name" value="SGNH_hydro_sf"/>
</dbReference>
<gene>
    <name evidence="2" type="ORF">C8P63_101110</name>
</gene>
<protein>
    <submittedName>
        <fullName evidence="2">Lysophospholipase L1-like esterase</fullName>
    </submittedName>
</protein>
<evidence type="ECO:0000313" key="3">
    <source>
        <dbReference type="Proteomes" id="UP000244240"/>
    </source>
</evidence>
<accession>A0A2T6C990</accession>
<dbReference type="PANTHER" id="PTHR30383">
    <property type="entry name" value="THIOESTERASE 1/PROTEASE 1/LYSOPHOSPHOLIPASE L1"/>
    <property type="match status" value="1"/>
</dbReference>
<dbReference type="EMBL" id="QBKR01000001">
    <property type="protein sequence ID" value="PTX64890.1"/>
    <property type="molecule type" value="Genomic_DNA"/>
</dbReference>
<evidence type="ECO:0000259" key="1">
    <source>
        <dbReference type="Pfam" id="PF13472"/>
    </source>
</evidence>
<reference evidence="2 3" key="1">
    <citation type="submission" date="2018-04" db="EMBL/GenBank/DDBJ databases">
        <title>Genomic Encyclopedia of Archaeal and Bacterial Type Strains, Phase II (KMG-II): from individual species to whole genera.</title>
        <authorList>
            <person name="Goeker M."/>
        </authorList>
    </citation>
    <scope>NUCLEOTIDE SEQUENCE [LARGE SCALE GENOMIC DNA]</scope>
    <source>
        <strain evidence="2 3">DSM 45787</strain>
    </source>
</reference>
<evidence type="ECO:0000313" key="2">
    <source>
        <dbReference type="EMBL" id="PTX64890.1"/>
    </source>
</evidence>
<organism evidence="2 3">
    <name type="scientific">Melghirimyces profundicolus</name>
    <dbReference type="NCBI Taxonomy" id="1242148"/>
    <lineage>
        <taxon>Bacteria</taxon>
        <taxon>Bacillati</taxon>
        <taxon>Bacillota</taxon>
        <taxon>Bacilli</taxon>
        <taxon>Bacillales</taxon>
        <taxon>Thermoactinomycetaceae</taxon>
        <taxon>Melghirimyces</taxon>
    </lineage>
</organism>